<dbReference type="EMBL" id="JAVDVI010000018">
    <property type="protein sequence ID" value="MDR6969336.1"/>
    <property type="molecule type" value="Genomic_DNA"/>
</dbReference>
<evidence type="ECO:0000313" key="1">
    <source>
        <dbReference type="EMBL" id="MDR6969336.1"/>
    </source>
</evidence>
<protein>
    <recommendedName>
        <fullName evidence="3">DUF1579 domain-containing protein</fullName>
    </recommendedName>
</protein>
<proteinExistence type="predicted"/>
<comment type="caution">
    <text evidence="1">The sequence shown here is derived from an EMBL/GenBank/DDBJ whole genome shotgun (WGS) entry which is preliminary data.</text>
</comment>
<gene>
    <name evidence="1" type="ORF">J2X31_003366</name>
</gene>
<evidence type="ECO:0000313" key="2">
    <source>
        <dbReference type="Proteomes" id="UP001255185"/>
    </source>
</evidence>
<name>A0ABU1TU16_9FLAO</name>
<accession>A0ABU1TU16</accession>
<dbReference type="PROSITE" id="PS51257">
    <property type="entry name" value="PROKAR_LIPOPROTEIN"/>
    <property type="match status" value="1"/>
</dbReference>
<keyword evidence="2" id="KW-1185">Reference proteome</keyword>
<dbReference type="InterPro" id="IPR011473">
    <property type="entry name" value="DUF1579"/>
</dbReference>
<dbReference type="Pfam" id="PF07617">
    <property type="entry name" value="DUF1579"/>
    <property type="match status" value="1"/>
</dbReference>
<dbReference type="Proteomes" id="UP001255185">
    <property type="component" value="Unassembled WGS sequence"/>
</dbReference>
<dbReference type="RefSeq" id="WP_310028280.1">
    <property type="nucleotide sequence ID" value="NZ_JAVDVI010000018.1"/>
</dbReference>
<sequence length="212" mass="23627">MKTNYLYLGALLLVLASCKDNVKVEVKTDSTDTVVAATPEAPKADSATVAKAWEAYMTPSKGHEMLAKDNGTWNAEMTFWSPDSPEPMKSTAVATYKMILGGKYQEANYTGDMMGMPFEGRGTVAYDNAKEKFISTWIDNMGTGMMVSEGTYDEASKTLTFTGNMVDPVTKKEKLIKEIITYMDNDTQKMEMFDVENGKEFKSMEIISKRKK</sequence>
<reference evidence="1 2" key="1">
    <citation type="submission" date="2023-07" db="EMBL/GenBank/DDBJ databases">
        <title>Sorghum-associated microbial communities from plants grown in Nebraska, USA.</title>
        <authorList>
            <person name="Schachtman D."/>
        </authorList>
    </citation>
    <scope>NUCLEOTIDE SEQUENCE [LARGE SCALE GENOMIC DNA]</scope>
    <source>
        <strain evidence="1 2">3773</strain>
    </source>
</reference>
<evidence type="ECO:0008006" key="3">
    <source>
        <dbReference type="Google" id="ProtNLM"/>
    </source>
</evidence>
<organism evidence="1 2">
    <name type="scientific">Flavobacterium arsenatis</name>
    <dbReference type="NCBI Taxonomy" id="1484332"/>
    <lineage>
        <taxon>Bacteria</taxon>
        <taxon>Pseudomonadati</taxon>
        <taxon>Bacteroidota</taxon>
        <taxon>Flavobacteriia</taxon>
        <taxon>Flavobacteriales</taxon>
        <taxon>Flavobacteriaceae</taxon>
        <taxon>Flavobacterium</taxon>
    </lineage>
</organism>